<evidence type="ECO:0000313" key="2">
    <source>
        <dbReference type="EMBL" id="MDI1489157.1"/>
    </source>
</evidence>
<evidence type="ECO:0000313" key="3">
    <source>
        <dbReference type="Proteomes" id="UP001161017"/>
    </source>
</evidence>
<dbReference type="AlphaFoldDB" id="A0AA43QNK3"/>
<name>A0AA43QNK3_9LECA</name>
<organism evidence="2 3">
    <name type="scientific">Ramalina farinacea</name>
    <dbReference type="NCBI Taxonomy" id="258253"/>
    <lineage>
        <taxon>Eukaryota</taxon>
        <taxon>Fungi</taxon>
        <taxon>Dikarya</taxon>
        <taxon>Ascomycota</taxon>
        <taxon>Pezizomycotina</taxon>
        <taxon>Lecanoromycetes</taxon>
        <taxon>OSLEUM clade</taxon>
        <taxon>Lecanoromycetidae</taxon>
        <taxon>Lecanorales</taxon>
        <taxon>Lecanorineae</taxon>
        <taxon>Ramalinaceae</taxon>
        <taxon>Ramalina</taxon>
    </lineage>
</organism>
<evidence type="ECO:0000256" key="1">
    <source>
        <dbReference type="SAM" id="MobiDB-lite"/>
    </source>
</evidence>
<dbReference type="Proteomes" id="UP001161017">
    <property type="component" value="Unassembled WGS sequence"/>
</dbReference>
<reference evidence="2" key="1">
    <citation type="journal article" date="2023" name="Genome Biol. Evol.">
        <title>First Whole Genome Sequence and Flow Cytometry Genome Size Data for the Lichen-Forming Fungus Ramalina farinacea (Ascomycota).</title>
        <authorList>
            <person name="Llewellyn T."/>
            <person name="Mian S."/>
            <person name="Hill R."/>
            <person name="Leitch I.J."/>
            <person name="Gaya E."/>
        </authorList>
    </citation>
    <scope>NUCLEOTIDE SEQUENCE</scope>
    <source>
        <strain evidence="2">LIQ254RAFAR</strain>
    </source>
</reference>
<feature type="region of interest" description="Disordered" evidence="1">
    <location>
        <begin position="1"/>
        <end position="46"/>
    </location>
</feature>
<keyword evidence="3" id="KW-1185">Reference proteome</keyword>
<protein>
    <submittedName>
        <fullName evidence="2">Uncharacterized protein</fullName>
    </submittedName>
</protein>
<comment type="caution">
    <text evidence="2">The sequence shown here is derived from an EMBL/GenBank/DDBJ whole genome shotgun (WGS) entry which is preliminary data.</text>
</comment>
<dbReference type="EMBL" id="JAPUFD010000009">
    <property type="protein sequence ID" value="MDI1489157.1"/>
    <property type="molecule type" value="Genomic_DNA"/>
</dbReference>
<sequence>MADQGSLQQSREEKEQSEPTHVAPSMPDAQPRFEHPAGDLPYGRYGPIDSETRDWFNPNDLICSDYTIADFFGGPPAPERAEGQDPIAVHNTAAKLVNIGVKAMDQKLEPLRNYRTGWVALFPRDGNAIKMLNNK</sequence>
<proteinExistence type="predicted"/>
<accession>A0AA43QNK3</accession>
<gene>
    <name evidence="2" type="ORF">OHK93_008435</name>
</gene>